<dbReference type="Gene3D" id="1.20.1560.10">
    <property type="entry name" value="ABC transporter type 1, transmembrane domain"/>
    <property type="match status" value="2"/>
</dbReference>
<dbReference type="InterPro" id="IPR003593">
    <property type="entry name" value="AAA+_ATPase"/>
</dbReference>
<dbReference type="GO" id="GO:0015421">
    <property type="term" value="F:ABC-type oligopeptide transporter activity"/>
    <property type="evidence" value="ECO:0007669"/>
    <property type="project" value="TreeGrafter"/>
</dbReference>
<dbReference type="Pfam" id="PF00005">
    <property type="entry name" value="ABC_tran"/>
    <property type="match status" value="2"/>
</dbReference>
<name>A0A7R8ZS76_9CRUS</name>
<evidence type="ECO:0000256" key="2">
    <source>
        <dbReference type="ARBA" id="ARBA00022448"/>
    </source>
</evidence>
<dbReference type="SUPFAM" id="SSF52540">
    <property type="entry name" value="P-loop containing nucleoside triphosphate hydrolases"/>
    <property type="match status" value="2"/>
</dbReference>
<evidence type="ECO:0000256" key="3">
    <source>
        <dbReference type="ARBA" id="ARBA00022692"/>
    </source>
</evidence>
<gene>
    <name evidence="8" type="ORF">CTOB1V02_LOCUS7602</name>
</gene>
<dbReference type="PANTHER" id="PTHR43394:SF1">
    <property type="entry name" value="ATP-BINDING CASSETTE SUB-FAMILY B MEMBER 10, MITOCHONDRIAL"/>
    <property type="match status" value="1"/>
</dbReference>
<keyword evidence="6" id="KW-1133">Transmembrane helix</keyword>
<evidence type="ECO:0000313" key="8">
    <source>
        <dbReference type="EMBL" id="CAD7229734.1"/>
    </source>
</evidence>
<dbReference type="InterPro" id="IPR011527">
    <property type="entry name" value="ABC1_TM_dom"/>
</dbReference>
<evidence type="ECO:0000256" key="7">
    <source>
        <dbReference type="ARBA" id="ARBA00023136"/>
    </source>
</evidence>
<dbReference type="InterPro" id="IPR017871">
    <property type="entry name" value="ABC_transporter-like_CS"/>
</dbReference>
<sequence>QLSVKENIRLARQDATDDEIVEAAKEANAHDFIMELPEQYDTMVGERGGTLSGGQKQRICIARALINNPKILLLDEATSALDSNSERIVQEALDRSGHDRTTIIVAHRLSTIRMADRIHVMKDGEIVEVGTHAELFAQDGLYAQLVRNQMTLGVKRKKVEKGKREVEGASLFAHTQREHKKSVSPAEMGPQEPLKPLWHVFLRIMYETDDLWYLWVICITCATISGSMSPIIGIVFSQVMKTFTEDDVSVIRENAKTYLIIISVQCVVTLVSYFARIFSLLIIMEKLAMVLRIEAFESILRQEMAWFDSIENNAGALVARLSGDAGMLQRAAGNPVGFLLTAAASVLVCFSVAVHLEVELAMVTFSTLIILFICIVFELFFSKRAEAEAAVALKAGAAVSVQAISNIRTVAVMNAQEKFVEIIIYLSLLVAGNIGAVAVMFSIVTNSFYAVGRLYQIIDRIPVIDSNSKAGIIKERVPPPVNFEKVAFSYPRSPTTKVLNEVTFAVNAGQKVALVGPSGCGKSTCLNILLRYYDITDGSVRIGDKSIYDLNIATLRASMSLVSQEPVLFDRTIAENIAYGHNERENIPMTEIIEVAKRANAHEFIKDMADGYNTKVGYRGGQLSGGQKQRVAIARAMIANPLLLMLDEATSALDSKSEKVGV</sequence>
<dbReference type="FunFam" id="3.40.50.300:FF:000604">
    <property type="entry name" value="ABC transporter B family member 28"/>
    <property type="match status" value="2"/>
</dbReference>
<keyword evidence="4" id="KW-0547">Nucleotide-binding</keyword>
<keyword evidence="7" id="KW-0472">Membrane</keyword>
<evidence type="ECO:0000256" key="1">
    <source>
        <dbReference type="ARBA" id="ARBA00004141"/>
    </source>
</evidence>
<protein>
    <submittedName>
        <fullName evidence="8">Uncharacterized protein</fullName>
    </submittedName>
</protein>
<dbReference type="PROSITE" id="PS50929">
    <property type="entry name" value="ABC_TM1F"/>
    <property type="match status" value="1"/>
</dbReference>
<accession>A0A7R8ZS76</accession>
<dbReference type="GO" id="GO:0090374">
    <property type="term" value="P:oligopeptide export from mitochondrion"/>
    <property type="evidence" value="ECO:0007669"/>
    <property type="project" value="TreeGrafter"/>
</dbReference>
<dbReference type="GO" id="GO:0005743">
    <property type="term" value="C:mitochondrial inner membrane"/>
    <property type="evidence" value="ECO:0007669"/>
    <property type="project" value="TreeGrafter"/>
</dbReference>
<comment type="subcellular location">
    <subcellularLocation>
        <location evidence="1">Membrane</location>
        <topology evidence="1">Multi-pass membrane protein</topology>
    </subcellularLocation>
</comment>
<dbReference type="InterPro" id="IPR039421">
    <property type="entry name" value="Type_1_exporter"/>
</dbReference>
<dbReference type="PANTHER" id="PTHR43394">
    <property type="entry name" value="ATP-DEPENDENT PERMEASE MDL1, MITOCHONDRIAL"/>
    <property type="match status" value="1"/>
</dbReference>
<dbReference type="InterPro" id="IPR027417">
    <property type="entry name" value="P-loop_NTPase"/>
</dbReference>
<dbReference type="PROSITE" id="PS00211">
    <property type="entry name" value="ABC_TRANSPORTER_1"/>
    <property type="match status" value="2"/>
</dbReference>
<reference evidence="8" key="1">
    <citation type="submission" date="2020-11" db="EMBL/GenBank/DDBJ databases">
        <authorList>
            <person name="Tran Van P."/>
        </authorList>
    </citation>
    <scope>NUCLEOTIDE SEQUENCE</scope>
</reference>
<keyword evidence="5" id="KW-0067">ATP-binding</keyword>
<dbReference type="EMBL" id="OB662244">
    <property type="protein sequence ID" value="CAD7229734.1"/>
    <property type="molecule type" value="Genomic_DNA"/>
</dbReference>
<dbReference type="SUPFAM" id="SSF90123">
    <property type="entry name" value="ABC transporter transmembrane region"/>
    <property type="match status" value="1"/>
</dbReference>
<dbReference type="GO" id="GO:0016887">
    <property type="term" value="F:ATP hydrolysis activity"/>
    <property type="evidence" value="ECO:0007669"/>
    <property type="project" value="InterPro"/>
</dbReference>
<keyword evidence="2" id="KW-0813">Transport</keyword>
<dbReference type="InterPro" id="IPR036640">
    <property type="entry name" value="ABC1_TM_sf"/>
</dbReference>
<dbReference type="InterPro" id="IPR003439">
    <property type="entry name" value="ABC_transporter-like_ATP-bd"/>
</dbReference>
<dbReference type="SMART" id="SM00382">
    <property type="entry name" value="AAA"/>
    <property type="match status" value="2"/>
</dbReference>
<dbReference type="PROSITE" id="PS50893">
    <property type="entry name" value="ABC_TRANSPORTER_2"/>
    <property type="match status" value="1"/>
</dbReference>
<dbReference type="GO" id="GO:0005524">
    <property type="term" value="F:ATP binding"/>
    <property type="evidence" value="ECO:0007669"/>
    <property type="project" value="UniProtKB-KW"/>
</dbReference>
<feature type="non-terminal residue" evidence="8">
    <location>
        <position position="1"/>
    </location>
</feature>
<evidence type="ECO:0000256" key="4">
    <source>
        <dbReference type="ARBA" id="ARBA00022741"/>
    </source>
</evidence>
<dbReference type="OrthoDB" id="6500128at2759"/>
<dbReference type="Pfam" id="PF00664">
    <property type="entry name" value="ABC_membrane"/>
    <property type="match status" value="1"/>
</dbReference>
<evidence type="ECO:0000256" key="6">
    <source>
        <dbReference type="ARBA" id="ARBA00022989"/>
    </source>
</evidence>
<organism evidence="8">
    <name type="scientific">Cyprideis torosa</name>
    <dbReference type="NCBI Taxonomy" id="163714"/>
    <lineage>
        <taxon>Eukaryota</taxon>
        <taxon>Metazoa</taxon>
        <taxon>Ecdysozoa</taxon>
        <taxon>Arthropoda</taxon>
        <taxon>Crustacea</taxon>
        <taxon>Oligostraca</taxon>
        <taxon>Ostracoda</taxon>
        <taxon>Podocopa</taxon>
        <taxon>Podocopida</taxon>
        <taxon>Cytherocopina</taxon>
        <taxon>Cytheroidea</taxon>
        <taxon>Cytherideidae</taxon>
        <taxon>Cyprideis</taxon>
    </lineage>
</organism>
<dbReference type="Gene3D" id="3.40.50.300">
    <property type="entry name" value="P-loop containing nucleotide triphosphate hydrolases"/>
    <property type="match status" value="2"/>
</dbReference>
<evidence type="ECO:0000256" key="5">
    <source>
        <dbReference type="ARBA" id="ARBA00022840"/>
    </source>
</evidence>
<keyword evidence="3" id="KW-0812">Transmembrane</keyword>
<proteinExistence type="predicted"/>
<dbReference type="AlphaFoldDB" id="A0A7R8ZS76"/>